<name>A0ABQ8FBV9_9FUNG</name>
<evidence type="ECO:0008006" key="11">
    <source>
        <dbReference type="Google" id="ProtNLM"/>
    </source>
</evidence>
<dbReference type="Pfam" id="PF07393">
    <property type="entry name" value="Sec10_HB"/>
    <property type="match status" value="1"/>
</dbReference>
<evidence type="ECO:0000259" key="7">
    <source>
        <dbReference type="Pfam" id="PF07393"/>
    </source>
</evidence>
<feature type="coiled-coil region" evidence="5">
    <location>
        <begin position="67"/>
        <end position="94"/>
    </location>
</feature>
<keyword evidence="3" id="KW-0268">Exocytosis</keyword>
<keyword evidence="10" id="KW-1185">Reference proteome</keyword>
<comment type="similarity">
    <text evidence="1">Belongs to the SEC10 family.</text>
</comment>
<evidence type="ECO:0000256" key="2">
    <source>
        <dbReference type="ARBA" id="ARBA00022448"/>
    </source>
</evidence>
<evidence type="ECO:0000256" key="6">
    <source>
        <dbReference type="SAM" id="MobiDB-lite"/>
    </source>
</evidence>
<protein>
    <recommendedName>
        <fullName evidence="11">Exocyst complex component Sec10</fullName>
    </recommendedName>
</protein>
<keyword evidence="2" id="KW-0813">Transport</keyword>
<dbReference type="InterPro" id="IPR048625">
    <property type="entry name" value="Sec10_N"/>
</dbReference>
<sequence length="815" mass="92072">MTSPIKADYTSIKDIVRYESFKGKLLPLEFVESITSSIVTLPRRSTTPQKAVQFEPKPFIRVFDMVSDELLRLKKRVQSKIDDQEDQAAASESARRRKMKSFADAFDDVHRAFESLDSRLSEVGNTAIRIGEQLETIDKQKTRAAEAKDLIQYFLEFNKGDCVKLDTLRKSGTEGRYKAAIIARRLSTISKEVDISDTEVARANIEKYCEELEKSLLAEFDQAYSQEDGLTMNQIARTLLDFNGGGSCVQTYVNQHAFFINLLKISEMDQDTNLSIKEDFSKPNPALVRLYDEIAAAILNEWDVIFVVFPNASSVIQVFVQRIFAQSIQGFLEGLLERAREDSLLSFLQALTQSHLETAKLVSNIHRFDETTISKALGTTALSSLLNRCFEDLFVPYLENDRYIDLELSWLLEALREYLRTVQENVALRTKGQTHYRKTPSRSQQSSPIKDASTPLSSTAVMSSILSTVTTTMNTMTTIRNDIGTQFSSTPQSAVSLNILSGHVSWIPTVQDAAKCFAAYSQCLRRCKELSQIENLPLCASLLFKLLIKELGSSAMLAGIDVELDILLSTDHKAEPDIGQLKVVRTINRILQILHGQFQAQLFPLLASAPTLCREIVTIKNDFFSAVEQRLNSILQRKIVVVISWLEVLLLRQKKGDFKPRDDIVAVNTLSTMTCIQVIEFIQLVRDEAKESLNGDNLEAYLTEIGTSLHGLLLDHFKKFPVSYAGGLVLTKDLSKYHEIIMTFKITLLEERFDMIKELGNIFIVKPENLKSVINEGYLGRIEMQLLHPYLSLRADWAKLSTIEHELFEMNALGS</sequence>
<evidence type="ECO:0000256" key="3">
    <source>
        <dbReference type="ARBA" id="ARBA00022483"/>
    </source>
</evidence>
<evidence type="ECO:0000313" key="10">
    <source>
        <dbReference type="Proteomes" id="UP001648503"/>
    </source>
</evidence>
<feature type="domain" description="Exocyst complex component Sec10 N-terminal" evidence="8">
    <location>
        <begin position="56"/>
        <end position="170"/>
    </location>
</feature>
<organism evidence="9 10">
    <name type="scientific">Batrachochytrium salamandrivorans</name>
    <dbReference type="NCBI Taxonomy" id="1357716"/>
    <lineage>
        <taxon>Eukaryota</taxon>
        <taxon>Fungi</taxon>
        <taxon>Fungi incertae sedis</taxon>
        <taxon>Chytridiomycota</taxon>
        <taxon>Chytridiomycota incertae sedis</taxon>
        <taxon>Chytridiomycetes</taxon>
        <taxon>Rhizophydiales</taxon>
        <taxon>Rhizophydiales incertae sedis</taxon>
        <taxon>Batrachochytrium</taxon>
    </lineage>
</organism>
<reference evidence="9 10" key="1">
    <citation type="submission" date="2021-02" db="EMBL/GenBank/DDBJ databases">
        <title>Variation within the Batrachochytrium salamandrivorans European outbreak.</title>
        <authorList>
            <person name="Kelly M."/>
            <person name="Pasmans F."/>
            <person name="Shea T.P."/>
            <person name="Munoz J.F."/>
            <person name="Carranza S."/>
            <person name="Cuomo C.A."/>
            <person name="Martel A."/>
        </authorList>
    </citation>
    <scope>NUCLEOTIDE SEQUENCE [LARGE SCALE GENOMIC DNA]</scope>
    <source>
        <strain evidence="9 10">AMFP18/2</strain>
    </source>
</reference>
<dbReference type="InterPro" id="IPR048627">
    <property type="entry name" value="Sec10_HB"/>
</dbReference>
<dbReference type="InterPro" id="IPR009976">
    <property type="entry name" value="Sec10-like"/>
</dbReference>
<feature type="domain" description="Exocyst complex component Sec10-like alpha-helical bundle" evidence="7">
    <location>
        <begin position="178"/>
        <end position="799"/>
    </location>
</feature>
<gene>
    <name evidence="9" type="ORF">BASA50_006867</name>
</gene>
<dbReference type="PANTHER" id="PTHR12100">
    <property type="entry name" value="SEC10"/>
    <property type="match status" value="1"/>
</dbReference>
<dbReference type="EMBL" id="JAFCIX010000339">
    <property type="protein sequence ID" value="KAH6594170.1"/>
    <property type="molecule type" value="Genomic_DNA"/>
</dbReference>
<feature type="region of interest" description="Disordered" evidence="6">
    <location>
        <begin position="431"/>
        <end position="456"/>
    </location>
</feature>
<keyword evidence="4 5" id="KW-0175">Coiled coil</keyword>
<feature type="compositionally biased region" description="Polar residues" evidence="6">
    <location>
        <begin position="441"/>
        <end position="456"/>
    </location>
</feature>
<comment type="caution">
    <text evidence="9">The sequence shown here is derived from an EMBL/GenBank/DDBJ whole genome shotgun (WGS) entry which is preliminary data.</text>
</comment>
<evidence type="ECO:0000256" key="1">
    <source>
        <dbReference type="ARBA" id="ARBA00006572"/>
    </source>
</evidence>
<dbReference type="PANTHER" id="PTHR12100:SF0">
    <property type="entry name" value="EXOCYST COMPLEX COMPONENT 5"/>
    <property type="match status" value="1"/>
</dbReference>
<evidence type="ECO:0000313" key="9">
    <source>
        <dbReference type="EMBL" id="KAH6594170.1"/>
    </source>
</evidence>
<evidence type="ECO:0000256" key="5">
    <source>
        <dbReference type="SAM" id="Coils"/>
    </source>
</evidence>
<evidence type="ECO:0000259" key="8">
    <source>
        <dbReference type="Pfam" id="PF20667"/>
    </source>
</evidence>
<dbReference type="Proteomes" id="UP001648503">
    <property type="component" value="Unassembled WGS sequence"/>
</dbReference>
<dbReference type="Pfam" id="PF20667">
    <property type="entry name" value="Sec10_N"/>
    <property type="match status" value="1"/>
</dbReference>
<accession>A0ABQ8FBV9</accession>
<evidence type="ECO:0000256" key="4">
    <source>
        <dbReference type="ARBA" id="ARBA00023054"/>
    </source>
</evidence>
<proteinExistence type="inferred from homology"/>